<protein>
    <recommendedName>
        <fullName evidence="3">Peptidase A2 domain-containing protein</fullName>
    </recommendedName>
</protein>
<dbReference type="AlphaFoldDB" id="A0A1E3PTF3"/>
<dbReference type="SUPFAM" id="SSF50630">
    <property type="entry name" value="Acid proteases"/>
    <property type="match status" value="1"/>
</dbReference>
<dbReference type="InterPro" id="IPR021109">
    <property type="entry name" value="Peptidase_aspartic_dom_sf"/>
</dbReference>
<dbReference type="EMBL" id="KV454371">
    <property type="protein sequence ID" value="ODQ68716.1"/>
    <property type="molecule type" value="Genomic_DNA"/>
</dbReference>
<dbReference type="OrthoDB" id="10641130at2759"/>
<sequence>MAFTLSPSRCMAHAAQVIGTGVALGPEDEPPMRIGPHLQTKGFINSKRGPVREIQIDLDTGAEVSCVSHEWAQTQNLKPYTHNYPGTLGVVGNVNITAKGAYWICFALRDSAGKTRQFYRPFLAVDREPEEAPILINNAELQQMGVHIRLLPGQGCDWNFAPNHDIPYVQEESAHRFRKRLLKIPKSTHWFQ</sequence>
<accession>A0A1E3PTF3</accession>
<evidence type="ECO:0000313" key="1">
    <source>
        <dbReference type="EMBL" id="ODQ68716.1"/>
    </source>
</evidence>
<reference evidence="1 2" key="1">
    <citation type="journal article" date="2016" name="Proc. Natl. Acad. Sci. U.S.A.">
        <title>Comparative genomics of biotechnologically important yeasts.</title>
        <authorList>
            <person name="Riley R."/>
            <person name="Haridas S."/>
            <person name="Wolfe K.H."/>
            <person name="Lopes M.R."/>
            <person name="Hittinger C.T."/>
            <person name="Goeker M."/>
            <person name="Salamov A.A."/>
            <person name="Wisecaver J.H."/>
            <person name="Long T.M."/>
            <person name="Calvey C.H."/>
            <person name="Aerts A.L."/>
            <person name="Barry K.W."/>
            <person name="Choi C."/>
            <person name="Clum A."/>
            <person name="Coughlan A.Y."/>
            <person name="Deshpande S."/>
            <person name="Douglass A.P."/>
            <person name="Hanson S.J."/>
            <person name="Klenk H.-P."/>
            <person name="LaButti K.M."/>
            <person name="Lapidus A."/>
            <person name="Lindquist E.A."/>
            <person name="Lipzen A.M."/>
            <person name="Meier-Kolthoff J.P."/>
            <person name="Ohm R.A."/>
            <person name="Otillar R.P."/>
            <person name="Pangilinan J.L."/>
            <person name="Peng Y."/>
            <person name="Rokas A."/>
            <person name="Rosa C.A."/>
            <person name="Scheuner C."/>
            <person name="Sibirny A.A."/>
            <person name="Slot J.C."/>
            <person name="Stielow J.B."/>
            <person name="Sun H."/>
            <person name="Kurtzman C.P."/>
            <person name="Blackwell M."/>
            <person name="Grigoriev I.V."/>
            <person name="Jeffries T.W."/>
        </authorList>
    </citation>
    <scope>NUCLEOTIDE SEQUENCE [LARGE SCALE GENOMIC DNA]</scope>
    <source>
        <strain evidence="1 2">NRRL Y-11557</strain>
    </source>
</reference>
<proteinExistence type="predicted"/>
<gene>
    <name evidence="1" type="ORF">LIPSTDRAFT_338482</name>
</gene>
<organism evidence="1 2">
    <name type="scientific">Lipomyces starkeyi NRRL Y-11557</name>
    <dbReference type="NCBI Taxonomy" id="675824"/>
    <lineage>
        <taxon>Eukaryota</taxon>
        <taxon>Fungi</taxon>
        <taxon>Dikarya</taxon>
        <taxon>Ascomycota</taxon>
        <taxon>Saccharomycotina</taxon>
        <taxon>Lipomycetes</taxon>
        <taxon>Lipomycetales</taxon>
        <taxon>Lipomycetaceae</taxon>
        <taxon>Lipomyces</taxon>
    </lineage>
</organism>
<evidence type="ECO:0008006" key="3">
    <source>
        <dbReference type="Google" id="ProtNLM"/>
    </source>
</evidence>
<name>A0A1E3PTF3_LIPST</name>
<dbReference type="Proteomes" id="UP000094385">
    <property type="component" value="Unassembled WGS sequence"/>
</dbReference>
<keyword evidence="2" id="KW-1185">Reference proteome</keyword>
<evidence type="ECO:0000313" key="2">
    <source>
        <dbReference type="Proteomes" id="UP000094385"/>
    </source>
</evidence>